<dbReference type="OrthoDB" id="10558407at2759"/>
<evidence type="ECO:0000313" key="3">
    <source>
        <dbReference type="EMBL" id="GIM03984.1"/>
    </source>
</evidence>
<feature type="compositionally biased region" description="Gly residues" evidence="1">
    <location>
        <begin position="290"/>
        <end position="301"/>
    </location>
</feature>
<keyword evidence="4" id="KW-1185">Reference proteome</keyword>
<feature type="region of interest" description="Disordered" evidence="1">
    <location>
        <begin position="527"/>
        <end position="629"/>
    </location>
</feature>
<feature type="region of interest" description="Disordered" evidence="1">
    <location>
        <begin position="643"/>
        <end position="698"/>
    </location>
</feature>
<gene>
    <name evidence="2" type="ORF">Vretifemale_6449</name>
    <name evidence="3" type="ORF">Vretimale_8623</name>
</gene>
<reference evidence="2" key="1">
    <citation type="journal article" date="2021" name="Proc. Natl. Acad. Sci. U.S.A.">
        <title>Three genomes in the algal genus Volvox reveal the fate of a haploid sex-determining region after a transition to homothallism.</title>
        <authorList>
            <person name="Yamamoto K."/>
            <person name="Hamaji T."/>
            <person name="Kawai-Toyooka H."/>
            <person name="Matsuzaki R."/>
            <person name="Takahashi F."/>
            <person name="Nishimura Y."/>
            <person name="Kawachi M."/>
            <person name="Noguchi H."/>
            <person name="Minakuchi Y."/>
            <person name="Umen J.G."/>
            <person name="Toyoda A."/>
            <person name="Nozaki H."/>
        </authorList>
    </citation>
    <scope>NUCLEOTIDE SEQUENCE</scope>
    <source>
        <strain evidence="3">NIES-3785</strain>
        <strain evidence="2">NIES-3786</strain>
    </source>
</reference>
<dbReference type="Proteomes" id="UP000747110">
    <property type="component" value="Unassembled WGS sequence"/>
</dbReference>
<protein>
    <submittedName>
        <fullName evidence="2">Uncharacterized protein</fullName>
    </submittedName>
</protein>
<name>A0A8J4CD52_9CHLO</name>
<feature type="compositionally biased region" description="Polar residues" evidence="1">
    <location>
        <begin position="652"/>
        <end position="663"/>
    </location>
</feature>
<accession>A0A8J4CD52</accession>
<dbReference type="EMBL" id="BNCQ01000015">
    <property type="protein sequence ID" value="GIM03984.1"/>
    <property type="molecule type" value="Genomic_DNA"/>
</dbReference>
<feature type="compositionally biased region" description="Basic and acidic residues" evidence="1">
    <location>
        <begin position="600"/>
        <end position="623"/>
    </location>
</feature>
<evidence type="ECO:0000313" key="4">
    <source>
        <dbReference type="Proteomes" id="UP000747110"/>
    </source>
</evidence>
<feature type="region of interest" description="Disordered" evidence="1">
    <location>
        <begin position="455"/>
        <end position="488"/>
    </location>
</feature>
<evidence type="ECO:0000256" key="1">
    <source>
        <dbReference type="SAM" id="MobiDB-lite"/>
    </source>
</evidence>
<evidence type="ECO:0000313" key="2">
    <source>
        <dbReference type="EMBL" id="GIL76907.1"/>
    </source>
</evidence>
<comment type="caution">
    <text evidence="2">The sequence shown here is derived from an EMBL/GenBank/DDBJ whole genome shotgun (WGS) entry which is preliminary data.</text>
</comment>
<dbReference type="AlphaFoldDB" id="A0A8J4CD52"/>
<feature type="region of interest" description="Disordered" evidence="1">
    <location>
        <begin position="282"/>
        <end position="310"/>
    </location>
</feature>
<sequence length="716" mass="73886">MDPGLPGSIGGRNAEDSHSGIQAQLLPAFRISGNCNPSLSWSSAARTGTGTRTHASASAGPVANACTDAGASSYQTALSSSPRCPQGASEPHLRRLWGRLRSSMNDDAVTHAPPSGRPSTCQTPNQTPKQKQKQDSSWHLRLLQKGRPPQGETFSDLHRSHTAPPAPPGRLRDWSLSGRHGRSQAREEARYAPSAAKSQATVYTADLTLTVSAGQLQQSVTSVGRRDGLRRLSDGYITSTSANPLYQYHVAPELEGHDNPPPSRLGLMQRLLRALTGKSWSKGQGQVRCDGGGGAPAGGSGKRSRNTAATAASNSETCVVSCMVGSQRSGHRASRSCALLAAAAAGPSDESSTDDAEEALQLLRLQRRDSKVINCARMRLGPRPVCLMSSGGSCSCEGAIKVHLPGGAAEFPASAATAGTSGGTAAFGSEAMLGSLAPRASALLADRTSVSSPALLHSQLSPNPGLSASPVSRSFSPPQSPAAGTSPSAVATATATVTATDSAVTSPAAAGAAAFSHLGRVAASAGASPAWSLGNPQNTASPSSPMPPMTSSHLEAWSSCPESSPPVATAHPSSPQQQPQPQPPQQQGGAWGPLPSVPISRDRDRGELHVPRETKDKGSREKLQQLLPTSIANLRFRLAPLRRSAGDVGDSGETSQPHPSVQMSPDRAAIAGFPSSSSPPMGQPRDDEQSSLSEPVAVLASTRSMRRLAIGVDTVE</sequence>
<proteinExistence type="predicted"/>
<feature type="region of interest" description="Disordered" evidence="1">
    <location>
        <begin position="105"/>
        <end position="194"/>
    </location>
</feature>
<dbReference type="Proteomes" id="UP000722791">
    <property type="component" value="Unassembled WGS sequence"/>
</dbReference>
<feature type="compositionally biased region" description="Polar residues" evidence="1">
    <location>
        <begin position="455"/>
        <end position="477"/>
    </location>
</feature>
<organism evidence="2 4">
    <name type="scientific">Volvox reticuliferus</name>
    <dbReference type="NCBI Taxonomy" id="1737510"/>
    <lineage>
        <taxon>Eukaryota</taxon>
        <taxon>Viridiplantae</taxon>
        <taxon>Chlorophyta</taxon>
        <taxon>core chlorophytes</taxon>
        <taxon>Chlorophyceae</taxon>
        <taxon>CS clade</taxon>
        <taxon>Chlamydomonadales</taxon>
        <taxon>Volvocaceae</taxon>
        <taxon>Volvox</taxon>
    </lineage>
</organism>
<dbReference type="EMBL" id="BNCP01000009">
    <property type="protein sequence ID" value="GIL76907.1"/>
    <property type="molecule type" value="Genomic_DNA"/>
</dbReference>